<protein>
    <submittedName>
        <fullName evidence="3">Uncharacterized protein LOC131806900 isoform X1</fullName>
    </submittedName>
</protein>
<dbReference type="SUPFAM" id="SSF53098">
    <property type="entry name" value="Ribonuclease H-like"/>
    <property type="match status" value="1"/>
</dbReference>
<dbReference type="InterPro" id="IPR040676">
    <property type="entry name" value="DUF5641"/>
</dbReference>
<dbReference type="Gene3D" id="3.30.420.10">
    <property type="entry name" value="Ribonuclease H-like superfamily/Ribonuclease H"/>
    <property type="match status" value="1"/>
</dbReference>
<dbReference type="Gene3D" id="1.10.340.70">
    <property type="match status" value="1"/>
</dbReference>
<sequence>MRLNGRLVKSATLSYAEKYPIILPYSCRFTRLLIDFTHSKSVHGGNQLMLRLIRMEYWIPRVKILIRTVISRCKVCLLEKNRASPPLMAALPPERTSVNRPFTTTGVDFAGPFDIKSFSGRACRISKGYVCVFVCFATKAVHLEAASDLSTATFLATFHRFIGRRGCPKSLFSDNGTNFVGASRKIEQNFRIFIRECRDTVCSALGYQELTWQFIPAGAPHMGGLWEAAVKSFKLHFYRHARALSYTFEEFSTVLTRIEACLNSRPLCPMSDNPDELVALTPGHFLIGAPLLSPPEPLIEESTLSLVNRFRKLKALTHQFCVRWKEEYLFSLNKRYKWKYPQRNVEINDLVVIRHEKLPPTSWKLGRVVGIHPGDDGHVRVVDVRTDQGIVRRPVVKLVVLPH</sequence>
<dbReference type="Proteomes" id="UP001652621">
    <property type="component" value="Unplaced"/>
</dbReference>
<dbReference type="InterPro" id="IPR036397">
    <property type="entry name" value="RNaseH_sf"/>
</dbReference>
<dbReference type="GeneID" id="131806900"/>
<dbReference type="InterPro" id="IPR001584">
    <property type="entry name" value="Integrase_cat-core"/>
</dbReference>
<name>A0ABM3VPM2_MUSDO</name>
<dbReference type="Pfam" id="PF17921">
    <property type="entry name" value="Integrase_H2C2"/>
    <property type="match status" value="1"/>
</dbReference>
<accession>A0ABM3VPM2</accession>
<feature type="domain" description="Integrase catalytic" evidence="1">
    <location>
        <begin position="97"/>
        <end position="290"/>
    </location>
</feature>
<reference evidence="3" key="1">
    <citation type="submission" date="2025-08" db="UniProtKB">
        <authorList>
            <consortium name="RefSeq"/>
        </authorList>
    </citation>
    <scope>IDENTIFICATION</scope>
    <source>
        <strain evidence="3">Aabys</strain>
        <tissue evidence="3">Whole body</tissue>
    </source>
</reference>
<dbReference type="PANTHER" id="PTHR47331">
    <property type="entry name" value="PHD-TYPE DOMAIN-CONTAINING PROTEIN"/>
    <property type="match status" value="1"/>
</dbReference>
<dbReference type="RefSeq" id="XP_058987746.1">
    <property type="nucleotide sequence ID" value="XM_059131763.1"/>
</dbReference>
<dbReference type="Pfam" id="PF18701">
    <property type="entry name" value="DUF5641"/>
    <property type="match status" value="1"/>
</dbReference>
<evidence type="ECO:0000313" key="3">
    <source>
        <dbReference type="RefSeq" id="XP_058987746.1"/>
    </source>
</evidence>
<proteinExistence type="predicted"/>
<dbReference type="InterPro" id="IPR041588">
    <property type="entry name" value="Integrase_H2C2"/>
</dbReference>
<keyword evidence="2" id="KW-1185">Reference proteome</keyword>
<dbReference type="PROSITE" id="PS50994">
    <property type="entry name" value="INTEGRASE"/>
    <property type="match status" value="1"/>
</dbReference>
<organism evidence="2 3">
    <name type="scientific">Musca domestica</name>
    <name type="common">House fly</name>
    <dbReference type="NCBI Taxonomy" id="7370"/>
    <lineage>
        <taxon>Eukaryota</taxon>
        <taxon>Metazoa</taxon>
        <taxon>Ecdysozoa</taxon>
        <taxon>Arthropoda</taxon>
        <taxon>Hexapoda</taxon>
        <taxon>Insecta</taxon>
        <taxon>Pterygota</taxon>
        <taxon>Neoptera</taxon>
        <taxon>Endopterygota</taxon>
        <taxon>Diptera</taxon>
        <taxon>Brachycera</taxon>
        <taxon>Muscomorpha</taxon>
        <taxon>Muscoidea</taxon>
        <taxon>Muscidae</taxon>
        <taxon>Musca</taxon>
    </lineage>
</organism>
<gene>
    <name evidence="3" type="primary">LOC131806900</name>
</gene>
<evidence type="ECO:0000259" key="1">
    <source>
        <dbReference type="PROSITE" id="PS50994"/>
    </source>
</evidence>
<dbReference type="PANTHER" id="PTHR47331:SF1">
    <property type="entry name" value="GAG-LIKE PROTEIN"/>
    <property type="match status" value="1"/>
</dbReference>
<dbReference type="InterPro" id="IPR012337">
    <property type="entry name" value="RNaseH-like_sf"/>
</dbReference>
<evidence type="ECO:0000313" key="2">
    <source>
        <dbReference type="Proteomes" id="UP001652621"/>
    </source>
</evidence>